<dbReference type="SUPFAM" id="SSF52540">
    <property type="entry name" value="P-loop containing nucleoside triphosphate hydrolases"/>
    <property type="match status" value="2"/>
</dbReference>
<comment type="similarity">
    <text evidence="7">Belongs to the SNF2/RAD54 helicase family. SMARCAL1 subfamily.</text>
</comment>
<sequence length="905" mass="100989">MSSGLTEEQKRRIEENRQKALARRAERLAAQRGGQVESAGPQVKEQSPGHWGDLKEKNNHLGFISQQQRNPNSPVEQKSYLQKDYNHYTANQQMVGSHGEQQKNCSEDSGQASGIKQFPTTIPNSLSYSHKHYSDAAGQKHGQQALINLGTFQQPKCYPAFKNLTEPSHPRLIDNGRPDGSKDLQSQNKSAIKFVSPPSSATPSDSEMLINITNSVTKGKCVKYGEDRFQVETGYNAELIAVFKKIPSKSYDPTIKKWNFSLDDYSTFMEAASQLPSVILAPLEGENAVGLASGSHFIGSRVDVKSLLMMCKNWKKPSALVKGKCVLISRLRFEVDIGYSAEVIGVFKQMDSRNYDMNTRKWNFLLEDYPKLMEVLQSLVSVEVEPLPEAVIQTFAAQIQRSTSQTDVPDADLSVVDSKIVTSLMPFQREGVNFAILRNGRLLLADDMGLGKTIQAICIAAYYRKEWPLLVVTPSSVRFTWAEAFHRWLPSLSPGSTNVIVTGKDNLTASLINIISFDLLSKMDKQLKSTFKVVIIISLPADHKVLALSSFPGSLFYSWIACRPVSFKFDTDNCFDLSQMPWGWDYSGSSNLNELKILLEESIMIRRLKSDVLSQLPAKQRKMVVVAPEGISAKTKAVLAAEAKKMAKGYESKQQEKEALLLFYNRTAEAKIHSVVEYILELLEGGNDKFLVFAHHKIMLDAIVAELEKKHVEYIRIDGSTPSAERQFLCQKFQFSEKQVVAVLSLTAANMGLTLSAADLVVFAELFWNPGVLIQAEDRAHRIGQTSSVNIHYLVAKGTADDYLWPMIQEKIKVLGEAGLSETNFSKTAESTNYCPKPDPKQKTIYDLFQRTFSESGGDTDELLLLEAADACCEFDSGSALQDTEGETHSVSPPKKRRIEEFFKV</sequence>
<feature type="compositionally biased region" description="Basic and acidic residues" evidence="8">
    <location>
        <begin position="7"/>
        <end position="29"/>
    </location>
</feature>
<dbReference type="PROSITE" id="PS51194">
    <property type="entry name" value="HELICASE_CTER"/>
    <property type="match status" value="1"/>
</dbReference>
<dbReference type="SMART" id="SM00487">
    <property type="entry name" value="DEXDc"/>
    <property type="match status" value="1"/>
</dbReference>
<dbReference type="GO" id="GO:0043596">
    <property type="term" value="C:nuclear replication fork"/>
    <property type="evidence" value="ECO:0007669"/>
    <property type="project" value="TreeGrafter"/>
</dbReference>
<comment type="subcellular location">
    <subcellularLocation>
        <location evidence="1">Nucleus</location>
    </subcellularLocation>
</comment>
<reference evidence="12" key="1">
    <citation type="submission" date="2025-08" db="UniProtKB">
        <authorList>
            <consortium name="Ensembl"/>
        </authorList>
    </citation>
    <scope>IDENTIFICATION</scope>
</reference>
<evidence type="ECO:0000256" key="1">
    <source>
        <dbReference type="ARBA" id="ARBA00004123"/>
    </source>
</evidence>
<dbReference type="Pfam" id="PF00271">
    <property type="entry name" value="Helicase_C"/>
    <property type="match status" value="1"/>
</dbReference>
<reference evidence="12" key="2">
    <citation type="submission" date="2025-09" db="UniProtKB">
        <authorList>
            <consortium name="Ensembl"/>
        </authorList>
    </citation>
    <scope>IDENTIFICATION</scope>
</reference>
<evidence type="ECO:0000256" key="5">
    <source>
        <dbReference type="ARBA" id="ARBA00029621"/>
    </source>
</evidence>
<feature type="domain" description="Helicase ATP-binding" evidence="9">
    <location>
        <begin position="433"/>
        <end position="549"/>
    </location>
</feature>
<evidence type="ECO:0000256" key="2">
    <source>
        <dbReference type="ARBA" id="ARBA00020162"/>
    </source>
</evidence>
<organism evidence="12 13">
    <name type="scientific">Buteo japonicus</name>
    <dbReference type="NCBI Taxonomy" id="224669"/>
    <lineage>
        <taxon>Eukaryota</taxon>
        <taxon>Metazoa</taxon>
        <taxon>Chordata</taxon>
        <taxon>Craniata</taxon>
        <taxon>Vertebrata</taxon>
        <taxon>Euteleostomi</taxon>
        <taxon>Archelosauria</taxon>
        <taxon>Archosauria</taxon>
        <taxon>Dinosauria</taxon>
        <taxon>Saurischia</taxon>
        <taxon>Theropoda</taxon>
        <taxon>Coelurosauria</taxon>
        <taxon>Aves</taxon>
        <taxon>Neognathae</taxon>
        <taxon>Neoaves</taxon>
        <taxon>Telluraves</taxon>
        <taxon>Accipitrimorphae</taxon>
        <taxon>Accipitriformes</taxon>
        <taxon>Accipitridae</taxon>
        <taxon>Accipitrinae</taxon>
        <taxon>Buteo</taxon>
    </lineage>
</organism>
<evidence type="ECO:0000256" key="3">
    <source>
        <dbReference type="ARBA" id="ARBA00022801"/>
    </source>
</evidence>
<dbReference type="Gene3D" id="3.40.50.10810">
    <property type="entry name" value="Tandem AAA-ATPase domain"/>
    <property type="match status" value="1"/>
</dbReference>
<evidence type="ECO:0000256" key="4">
    <source>
        <dbReference type="ARBA" id="ARBA00023242"/>
    </source>
</evidence>
<dbReference type="SMART" id="SM00490">
    <property type="entry name" value="HELICc"/>
    <property type="match status" value="1"/>
</dbReference>
<dbReference type="PROSITE" id="PS51467">
    <property type="entry name" value="HARP"/>
    <property type="match status" value="2"/>
</dbReference>
<keyword evidence="4" id="KW-0539">Nucleus</keyword>
<keyword evidence="3" id="KW-0378">Hydrolase</keyword>
<dbReference type="InterPro" id="IPR038718">
    <property type="entry name" value="SNF2-like_sf"/>
</dbReference>
<evidence type="ECO:0000313" key="13">
    <source>
        <dbReference type="Proteomes" id="UP000694555"/>
    </source>
</evidence>
<dbReference type="PANTHER" id="PTHR45766:SF6">
    <property type="entry name" value="SWI_SNF-RELATED MATRIX-ASSOCIATED ACTIN-DEPENDENT REGULATOR OF CHROMATIN SUBFAMILY A-LIKE PROTEIN 1"/>
    <property type="match status" value="1"/>
</dbReference>
<evidence type="ECO:0000259" key="10">
    <source>
        <dbReference type="PROSITE" id="PS51194"/>
    </source>
</evidence>
<dbReference type="AlphaFoldDB" id="A0A8C0BXI8"/>
<accession>A0A8C0BXI8</accession>
<feature type="region of interest" description="Disordered" evidence="8">
    <location>
        <begin position="1"/>
        <end position="56"/>
    </location>
</feature>
<feature type="domain" description="HARP" evidence="11">
    <location>
        <begin position="317"/>
        <end position="388"/>
    </location>
</feature>
<evidence type="ECO:0000256" key="7">
    <source>
        <dbReference type="PROSITE-ProRule" id="PRU00800"/>
    </source>
</evidence>
<feature type="region of interest" description="Disordered" evidence="8">
    <location>
        <begin position="163"/>
        <end position="189"/>
    </location>
</feature>
<dbReference type="Gene3D" id="3.40.50.300">
    <property type="entry name" value="P-loop containing nucleotide triphosphate hydrolases"/>
    <property type="match status" value="1"/>
</dbReference>
<evidence type="ECO:0000313" key="12">
    <source>
        <dbReference type="Ensembl" id="ENSBJAP00000023006.1"/>
    </source>
</evidence>
<feature type="compositionally biased region" description="Polar residues" evidence="8">
    <location>
        <begin position="102"/>
        <end position="123"/>
    </location>
</feature>
<dbReference type="InterPro" id="IPR049730">
    <property type="entry name" value="SNF2/RAD54-like_C"/>
</dbReference>
<dbReference type="PANTHER" id="PTHR45766">
    <property type="entry name" value="DNA ANNEALING HELICASE AND ENDONUCLEASE ZRANB3 FAMILY MEMBER"/>
    <property type="match status" value="1"/>
</dbReference>
<dbReference type="Pfam" id="PF00176">
    <property type="entry name" value="SNF2-rel_dom"/>
    <property type="match status" value="1"/>
</dbReference>
<evidence type="ECO:0000259" key="11">
    <source>
        <dbReference type="PROSITE" id="PS51467"/>
    </source>
</evidence>
<feature type="domain" description="Helicase C-terminal" evidence="10">
    <location>
        <begin position="674"/>
        <end position="831"/>
    </location>
</feature>
<feature type="compositionally biased region" description="Basic and acidic residues" evidence="8">
    <location>
        <begin position="168"/>
        <end position="182"/>
    </location>
</feature>
<evidence type="ECO:0000256" key="6">
    <source>
        <dbReference type="ARBA" id="ARBA00031896"/>
    </source>
</evidence>
<dbReference type="CDD" id="cd18793">
    <property type="entry name" value="SF2_C_SNF"/>
    <property type="match status" value="1"/>
</dbReference>
<dbReference type="Ensembl" id="ENSBJAT00000023648.1">
    <property type="protein sequence ID" value="ENSBJAP00000023006.1"/>
    <property type="gene ID" value="ENSBJAG00000014877.1"/>
</dbReference>
<name>A0A8C0BXI8_9AVES</name>
<dbReference type="InterPro" id="IPR000330">
    <property type="entry name" value="SNF2_N"/>
</dbReference>
<dbReference type="GO" id="GO:0005524">
    <property type="term" value="F:ATP binding"/>
    <property type="evidence" value="ECO:0007669"/>
    <property type="project" value="InterPro"/>
</dbReference>
<feature type="domain" description="HARP" evidence="11">
    <location>
        <begin position="213"/>
        <end position="284"/>
    </location>
</feature>
<proteinExistence type="inferred from homology"/>
<dbReference type="FunFam" id="3.40.50.10810:FF:000185">
    <property type="entry name" value="SWI/SNF-related matrix-associated actin-dependent regulator of chromatin subfamily A-like protein 1"/>
    <property type="match status" value="1"/>
</dbReference>
<dbReference type="InterPro" id="IPR010003">
    <property type="entry name" value="HARP_dom"/>
</dbReference>
<feature type="region of interest" description="Disordered" evidence="8">
    <location>
        <begin position="94"/>
        <end position="123"/>
    </location>
</feature>
<dbReference type="GO" id="GO:0016787">
    <property type="term" value="F:hydrolase activity"/>
    <property type="evidence" value="ECO:0007669"/>
    <property type="project" value="UniProtKB-KW"/>
</dbReference>
<dbReference type="InterPro" id="IPR027417">
    <property type="entry name" value="P-loop_NTPase"/>
</dbReference>
<evidence type="ECO:0000256" key="8">
    <source>
        <dbReference type="SAM" id="MobiDB-lite"/>
    </source>
</evidence>
<evidence type="ECO:0000259" key="9">
    <source>
        <dbReference type="PROSITE" id="PS51192"/>
    </source>
</evidence>
<protein>
    <recommendedName>
        <fullName evidence="2">SWI/SNF-related matrix-associated actin-dependent regulator of chromatin subfamily A-like protein 1</fullName>
    </recommendedName>
    <alternativeName>
        <fullName evidence="6">HepA-related protein</fullName>
    </alternativeName>
    <alternativeName>
        <fullName evidence="5">Sucrose nonfermenting protein 2-like 1</fullName>
    </alternativeName>
</protein>
<dbReference type="InterPro" id="IPR001650">
    <property type="entry name" value="Helicase_C-like"/>
</dbReference>
<dbReference type="Pfam" id="PF07443">
    <property type="entry name" value="HARP"/>
    <property type="match status" value="2"/>
</dbReference>
<dbReference type="GO" id="GO:0031297">
    <property type="term" value="P:replication fork processing"/>
    <property type="evidence" value="ECO:0007669"/>
    <property type="project" value="TreeGrafter"/>
</dbReference>
<dbReference type="InterPro" id="IPR014001">
    <property type="entry name" value="Helicase_ATP-bd"/>
</dbReference>
<dbReference type="Proteomes" id="UP000694555">
    <property type="component" value="Unplaced"/>
</dbReference>
<dbReference type="GO" id="GO:0006281">
    <property type="term" value="P:DNA repair"/>
    <property type="evidence" value="ECO:0007669"/>
    <property type="project" value="TreeGrafter"/>
</dbReference>
<keyword evidence="13" id="KW-1185">Reference proteome</keyword>
<dbReference type="PROSITE" id="PS51192">
    <property type="entry name" value="HELICASE_ATP_BIND_1"/>
    <property type="match status" value="1"/>
</dbReference>
<dbReference type="FunFam" id="3.40.50.300:FF:001036">
    <property type="entry name" value="SWI/SNF related, matrix associated, actin dependent regulator of chromatin, subfamily a like 1"/>
    <property type="match status" value="1"/>
</dbReference>